<feature type="region of interest" description="Disordered" evidence="12">
    <location>
        <begin position="274"/>
        <end position="296"/>
    </location>
</feature>
<dbReference type="FunFam" id="3.80.10.10:FF:000166">
    <property type="entry name" value="Dynein assembly factor 1, axonemal"/>
    <property type="match status" value="1"/>
</dbReference>
<dbReference type="Proteomes" id="UP001500889">
    <property type="component" value="Chromosome U"/>
</dbReference>
<feature type="compositionally biased region" description="Basic and acidic residues" evidence="12">
    <location>
        <begin position="1665"/>
        <end position="1675"/>
    </location>
</feature>
<evidence type="ECO:0000256" key="10">
    <source>
        <dbReference type="ARBA" id="ARBA00031862"/>
    </source>
</evidence>
<feature type="region of interest" description="Disordered" evidence="12">
    <location>
        <begin position="1297"/>
        <end position="1394"/>
    </location>
</feature>
<keyword evidence="6" id="KW-0969">Cilium</keyword>
<feature type="region of interest" description="Disordered" evidence="12">
    <location>
        <begin position="1662"/>
        <end position="1686"/>
    </location>
</feature>
<comment type="similarity">
    <text evidence="3">Belongs to the DNAAF1 family.</text>
</comment>
<dbReference type="InterPro" id="IPR032675">
    <property type="entry name" value="LRR_dom_sf"/>
</dbReference>
<feature type="compositionally biased region" description="Basic and acidic residues" evidence="12">
    <location>
        <begin position="1611"/>
        <end position="1625"/>
    </location>
</feature>
<name>A0AAU9FD44_DROMD</name>
<dbReference type="PANTHER" id="PTHR45973">
    <property type="entry name" value="PROTEIN PHOSPHATASE 1 REGULATORY SUBUNIT SDS22-RELATED"/>
    <property type="match status" value="1"/>
</dbReference>
<feature type="compositionally biased region" description="Low complexity" evidence="12">
    <location>
        <begin position="312"/>
        <end position="327"/>
    </location>
</feature>
<comment type="function">
    <text evidence="1">Cilium-specific protein required for cilia structures.</text>
</comment>
<comment type="subcellular location">
    <subcellularLocation>
        <location evidence="2">Cell projection</location>
        <location evidence="2">Cilium</location>
    </subcellularLocation>
</comment>
<feature type="coiled-coil region" evidence="11">
    <location>
        <begin position="845"/>
        <end position="879"/>
    </location>
</feature>
<feature type="compositionally biased region" description="Basic and acidic residues" evidence="12">
    <location>
        <begin position="336"/>
        <end position="348"/>
    </location>
</feature>
<proteinExistence type="inferred from homology"/>
<evidence type="ECO:0000256" key="11">
    <source>
        <dbReference type="SAM" id="Coils"/>
    </source>
</evidence>
<dbReference type="SMART" id="SM00365">
    <property type="entry name" value="LRR_SD22"/>
    <property type="match status" value="3"/>
</dbReference>
<dbReference type="GO" id="GO:0070840">
    <property type="term" value="F:dynein complex binding"/>
    <property type="evidence" value="ECO:0007669"/>
    <property type="project" value="TreeGrafter"/>
</dbReference>
<evidence type="ECO:0000256" key="1">
    <source>
        <dbReference type="ARBA" id="ARBA00003843"/>
    </source>
</evidence>
<evidence type="ECO:0000313" key="14">
    <source>
        <dbReference type="Proteomes" id="UP001500889"/>
    </source>
</evidence>
<dbReference type="GO" id="GO:0035082">
    <property type="term" value="P:axoneme assembly"/>
    <property type="evidence" value="ECO:0007669"/>
    <property type="project" value="TreeGrafter"/>
</dbReference>
<evidence type="ECO:0000313" key="13">
    <source>
        <dbReference type="EMBL" id="BFF93560.1"/>
    </source>
</evidence>
<evidence type="ECO:0000256" key="12">
    <source>
        <dbReference type="SAM" id="MobiDB-lite"/>
    </source>
</evidence>
<evidence type="ECO:0000256" key="9">
    <source>
        <dbReference type="ARBA" id="ARBA00030843"/>
    </source>
</evidence>
<feature type="region of interest" description="Disordered" evidence="12">
    <location>
        <begin position="1497"/>
        <end position="1552"/>
    </location>
</feature>
<dbReference type="SUPFAM" id="SSF52075">
    <property type="entry name" value="Outer arm dynein light chain 1"/>
    <property type="match status" value="1"/>
</dbReference>
<gene>
    <name evidence="13" type="ORF">DMAD_11394</name>
</gene>
<dbReference type="FunFam" id="3.80.10.10:FF:000331">
    <property type="entry name" value="Dynein assembly factor 1, axonemal homolog"/>
    <property type="match status" value="1"/>
</dbReference>
<dbReference type="Pfam" id="PF14580">
    <property type="entry name" value="LRR_9"/>
    <property type="match status" value="1"/>
</dbReference>
<feature type="coiled-coil region" evidence="11">
    <location>
        <begin position="727"/>
        <end position="768"/>
    </location>
</feature>
<feature type="region of interest" description="Disordered" evidence="12">
    <location>
        <begin position="1061"/>
        <end position="1116"/>
    </location>
</feature>
<dbReference type="InterPro" id="IPR001611">
    <property type="entry name" value="Leu-rich_rpt"/>
</dbReference>
<dbReference type="PROSITE" id="PS51450">
    <property type="entry name" value="LRR"/>
    <property type="match status" value="3"/>
</dbReference>
<evidence type="ECO:0000256" key="8">
    <source>
        <dbReference type="ARBA" id="ARBA00024433"/>
    </source>
</evidence>
<protein>
    <recommendedName>
        <fullName evidence="8">Dynein axonemal assembly factor 1 homolog</fullName>
    </recommendedName>
    <alternativeName>
        <fullName evidence="10">Defective transmitter-recycling protein</fullName>
    </alternativeName>
    <alternativeName>
        <fullName evidence="9">Leucine-rich repeat-containing protein 50 homolog</fullName>
    </alternativeName>
</protein>
<dbReference type="GO" id="GO:0005930">
    <property type="term" value="C:axoneme"/>
    <property type="evidence" value="ECO:0007669"/>
    <property type="project" value="TreeGrafter"/>
</dbReference>
<keyword evidence="11" id="KW-0175">Coiled coil</keyword>
<keyword evidence="7" id="KW-0966">Cell projection</keyword>
<evidence type="ECO:0000256" key="6">
    <source>
        <dbReference type="ARBA" id="ARBA00023069"/>
    </source>
</evidence>
<organism evidence="13 14">
    <name type="scientific">Drosophila madeirensis</name>
    <name type="common">Fruit fly</name>
    <dbReference type="NCBI Taxonomy" id="30013"/>
    <lineage>
        <taxon>Eukaryota</taxon>
        <taxon>Metazoa</taxon>
        <taxon>Ecdysozoa</taxon>
        <taxon>Arthropoda</taxon>
        <taxon>Hexapoda</taxon>
        <taxon>Insecta</taxon>
        <taxon>Pterygota</taxon>
        <taxon>Neoptera</taxon>
        <taxon>Endopterygota</taxon>
        <taxon>Diptera</taxon>
        <taxon>Brachycera</taxon>
        <taxon>Muscomorpha</taxon>
        <taxon>Ephydroidea</taxon>
        <taxon>Drosophilidae</taxon>
        <taxon>Drosophila</taxon>
        <taxon>Sophophora</taxon>
    </lineage>
</organism>
<reference evidence="13 14" key="1">
    <citation type="submission" date="2024-02" db="EMBL/GenBank/DDBJ databases">
        <title>A chromosome-level genome assembly of Drosophila madeirensis, a fruit fly species endemic to Madeira island.</title>
        <authorList>
            <person name="Tomihara K."/>
            <person name="Llopart A."/>
            <person name="Yamamoto D."/>
        </authorList>
    </citation>
    <scope>NUCLEOTIDE SEQUENCE [LARGE SCALE GENOMIC DNA]</scope>
    <source>
        <strain evidence="13 14">RF1</strain>
    </source>
</reference>
<evidence type="ECO:0000256" key="7">
    <source>
        <dbReference type="ARBA" id="ARBA00023273"/>
    </source>
</evidence>
<accession>A0AAU9FD44</accession>
<feature type="coiled-coil region" evidence="11">
    <location>
        <begin position="1437"/>
        <end position="1464"/>
    </location>
</feature>
<keyword evidence="14" id="KW-1185">Reference proteome</keyword>
<feature type="compositionally biased region" description="Low complexity" evidence="12">
    <location>
        <begin position="1630"/>
        <end position="1646"/>
    </location>
</feature>
<feature type="compositionally biased region" description="Acidic residues" evidence="12">
    <location>
        <begin position="1078"/>
        <end position="1094"/>
    </location>
</feature>
<dbReference type="InterPro" id="IPR050576">
    <property type="entry name" value="Cilia_flagella_integrity"/>
</dbReference>
<dbReference type="Gene3D" id="3.80.10.10">
    <property type="entry name" value="Ribonuclease Inhibitor"/>
    <property type="match status" value="2"/>
</dbReference>
<evidence type="ECO:0000256" key="3">
    <source>
        <dbReference type="ARBA" id="ARBA00006453"/>
    </source>
</evidence>
<feature type="coiled-coil region" evidence="11">
    <location>
        <begin position="1209"/>
        <end position="1278"/>
    </location>
</feature>
<sequence length="1716" mass="193849">MCEAGRGRRHEEITGLNRITEAGLREICKRDKLYQTPRLNDVLYLHFQGYQCIENLDEYTELKTLWLESNAISEIQNLTKLTKLKCLYLQNNLITKIENLECNRDLDTLNVSQNHIRKIENIGTEILPVLNTLNITSNYLTDSASLAYLVECKTLSVLDLANNRIDDILIVKIFEQMPNLKVLVLQGNPVVSRLPQYRKTLILACKELTYLDSRPVFPRDRACAEAWKRDGYEGERKENQRWIRAERRKTRESVNCTIRMRNSHLKPEDQVALLNSSDSEEEQKGIANAEKTRNRAEMEYGSVDAMWDEVSGESQASEHSSTSSASAEDNESVGSQEDHIAERISNRRVKPLEGRPKVLYDEAVTGDVESIEKLVKNTEEKAQNNLDSSELEQQPEGKIVFIEEMDGNTNATLDNQKAESVEPESIEKPFNEALKETDVQESKGKRVLIEEIDKNYLIKELKLQPVGGKEHDVSKEEIMATGLKEKPVQSKEMSEAIMESCESVAHCQSNSAVESKLLQTNNAAEPSLFQSDTDSKPALPQSDTTSKPPLLQSDSDSELDNSADLEQTCQTLLHVAEGSNDGEEPTPKEVKSKLIDEMYNSFGSEIFDELSLPLDQLLNEGNTQYELLAKVCCEEETPATARDLYKEFVDEFSLPPKSKEQLEWEQECADASDKCAHDLAEMGSHLDEDLQELLDQAENMCDNIPEQTESSDESDEELNVAALEAKSALLKAQFQERRQRLKEAMEERKQLQEKQDAAKAELASLSQRYSLFAKVMDDATDNVPKRVFGAGSDTPSQDWDKEECMRQLPLTSMEDAIKEQRKPSANAEDDDDDILTRPVTEQTSAEAAEEICDRLNRKLSGEEETLRQLLAELENENETFYSFDTEINYERSFSSEDAQLEMDCASLLNDLISDVIYKDITEMGPDSYPLGPFESDDENTYSEEPKVEKLVPPHLENPAGGKSLRECVDTFKEFLANKSNDNARPVSSTHLEKIRAAKALLLSKSLGDFSKDTPERLDAQLAKDEENRKRHAAASAGRCYAKREKYDDTLEVVDNRLMVVKKDTGKLEELPPPPELVSDSEEEEDDDDAYDTADDETHQSIPRTPWNTPYEPKPRKSAEHLVDEAMKRCLAEQLEEFPDDTKENESLEEEFFSPQAKQTFGNLDLEFFEKLDLDKVTTANNAEAATECMRSYNELKACMKSGATELQLTSEENEMLEEMLSTNEDLEARAKSSDPELERENELLNKMMQRMKEDEEQARELQKQEEAALLQRRQVEDSKPIQLSLGAGSTLFQRWNPMSIEQEDDGANGEEGAAQGEGFPKEKEESAQAAETVRQVEDVPPADGQIPEGPQRVPQATERYPQRVSMPPVIGYEDIDDDGAPSDVTTDYSSDEELAVVEPPKIPTEMLKAYYYEGFEEDMRMVRDNEVKARRELRKIIQKEKQLLQHNELEMEAQQEKLPQVKSETETLDKPLVETAKDKWAKIASRLNEFLDPEAMAQLQSHEYGESDSEEDDDIMEDVAGLDNFDEDSETHLGGAVGGTSEEEKAAITEPKIGLEISPKDYSDVSELLEQMSRLKIAPEETFGIGDSEKKKPITEYQIAIPDDADISDGPTEKLLKESDNEKDINAIGTQENTAETAESTTNLTNKKTTTKFLNLDNFSDTETSESRVDFKATEATENSNQATLKPEQMEFQVDVLSDDGDVVKEVTVEAQVTYQ</sequence>
<evidence type="ECO:0000256" key="2">
    <source>
        <dbReference type="ARBA" id="ARBA00004138"/>
    </source>
</evidence>
<feature type="compositionally biased region" description="Acidic residues" evidence="12">
    <location>
        <begin position="1506"/>
        <end position="1517"/>
    </location>
</feature>
<evidence type="ECO:0000256" key="5">
    <source>
        <dbReference type="ARBA" id="ARBA00022737"/>
    </source>
</evidence>
<dbReference type="PANTHER" id="PTHR45973:SF9">
    <property type="entry name" value="LEUCINE-RICH REPEAT-CONTAINING PROTEIN 46"/>
    <property type="match status" value="1"/>
</dbReference>
<feature type="region of interest" description="Disordered" evidence="12">
    <location>
        <begin position="310"/>
        <end position="348"/>
    </location>
</feature>
<dbReference type="EMBL" id="AP029264">
    <property type="protein sequence ID" value="BFF93560.1"/>
    <property type="molecule type" value="Genomic_DNA"/>
</dbReference>
<evidence type="ECO:0000256" key="4">
    <source>
        <dbReference type="ARBA" id="ARBA00022614"/>
    </source>
</evidence>
<keyword evidence="5" id="KW-0677">Repeat</keyword>
<feature type="region of interest" description="Disordered" evidence="12">
    <location>
        <begin position="527"/>
        <end position="560"/>
    </location>
</feature>
<feature type="region of interest" description="Disordered" evidence="12">
    <location>
        <begin position="1602"/>
        <end position="1646"/>
    </location>
</feature>
<keyword evidence="4" id="KW-0433">Leucine-rich repeat</keyword>